<dbReference type="OrthoDB" id="3659232at2"/>
<dbReference type="EMBL" id="NHRJ02000004">
    <property type="protein sequence ID" value="PZE21105.1"/>
    <property type="molecule type" value="Genomic_DNA"/>
</dbReference>
<reference evidence="1" key="1">
    <citation type="submission" date="2018-06" db="EMBL/GenBank/DDBJ databases">
        <title>Paenibacillus xerothermodurans sp. nov. an extremely dry heat resistant spore forming bacterium isolated from the soil of Cape Canaveral, Florida.</title>
        <authorList>
            <person name="Seuylemezian A."/>
            <person name="Kaur N."/>
            <person name="Patil P."/>
            <person name="Patil P."/>
            <person name="Mayilraj S."/>
            <person name="Vaishampayan P."/>
        </authorList>
    </citation>
    <scope>NUCLEOTIDE SEQUENCE [LARGE SCALE GENOMIC DNA]</scope>
    <source>
        <strain evidence="1">ATCC 27380</strain>
    </source>
</reference>
<evidence type="ECO:0000313" key="2">
    <source>
        <dbReference type="Proteomes" id="UP000214746"/>
    </source>
</evidence>
<evidence type="ECO:0008006" key="3">
    <source>
        <dbReference type="Google" id="ProtNLM"/>
    </source>
</evidence>
<protein>
    <recommendedName>
        <fullName evidence="3">Polymerase nucleotidyl transferase domain-containing protein</fullName>
    </recommendedName>
</protein>
<keyword evidence="2" id="KW-1185">Reference proteome</keyword>
<name>A0A2W1NNR2_PAEXE</name>
<proteinExistence type="predicted"/>
<sequence>MTIQTVGAARAAAAEWVMQNASKDAAFRGAYFSGSTVGLSSDAELPPASDIDVVVVTAEAEPPLKLGKFIYRGTLIEVTFLTWRQLSSTEEVLTNYHLAGSFRIDTIISDPTGRLSELQRKVSRQFAERDWVQRRCHNVLHKIESGLHGIDTSAPMYDQVTAWLFPTGVTTHVLLVAALRNPTVRLRYLAAREVLNEYGHDGLYPELLQLLGCADLTRERAAHHLTQLAITFDAAAAEAKTPFFFSTDITAAARPIAIDGSRELIQAGDHRETVFWTVATFSRCHKILAADSRPQLQRALSPAFEALLADLGIVSTRDLIRRAEDVRRFLPRLRATAEQILAANPHILTK</sequence>
<organism evidence="1 2">
    <name type="scientific">Paenibacillus xerothermodurans</name>
    <dbReference type="NCBI Taxonomy" id="1977292"/>
    <lineage>
        <taxon>Bacteria</taxon>
        <taxon>Bacillati</taxon>
        <taxon>Bacillota</taxon>
        <taxon>Bacilli</taxon>
        <taxon>Bacillales</taxon>
        <taxon>Paenibacillaceae</taxon>
        <taxon>Paenibacillus</taxon>
    </lineage>
</organism>
<comment type="caution">
    <text evidence="1">The sequence shown here is derived from an EMBL/GenBank/DDBJ whole genome shotgun (WGS) entry which is preliminary data.</text>
</comment>
<dbReference type="RefSeq" id="WP_089199961.1">
    <property type="nucleotide sequence ID" value="NZ_NHRJ02000004.1"/>
</dbReference>
<gene>
    <name evidence="1" type="ORF">CBW46_010540</name>
</gene>
<dbReference type="Proteomes" id="UP000214746">
    <property type="component" value="Unassembled WGS sequence"/>
</dbReference>
<accession>A0A2W1NNR2</accession>
<dbReference type="AlphaFoldDB" id="A0A2W1NNR2"/>
<evidence type="ECO:0000313" key="1">
    <source>
        <dbReference type="EMBL" id="PZE21105.1"/>
    </source>
</evidence>